<evidence type="ECO:0000256" key="10">
    <source>
        <dbReference type="ARBA" id="ARBA00022692"/>
    </source>
</evidence>
<feature type="transmembrane region" description="Helical" evidence="24">
    <location>
        <begin position="628"/>
        <end position="652"/>
    </location>
</feature>
<evidence type="ECO:0000256" key="4">
    <source>
        <dbReference type="ARBA" id="ARBA00022475"/>
    </source>
</evidence>
<reference evidence="26" key="1">
    <citation type="submission" date="2023-07" db="EMBL/GenBank/DDBJ databases">
        <title>draft genome sequence of fig (Ficus carica).</title>
        <authorList>
            <person name="Takahashi T."/>
            <person name="Nishimura K."/>
        </authorList>
    </citation>
    <scope>NUCLEOTIDE SEQUENCE</scope>
</reference>
<dbReference type="Pfam" id="PF13855">
    <property type="entry name" value="LRR_8"/>
    <property type="match status" value="2"/>
</dbReference>
<keyword evidence="7" id="KW-0597">Phosphoprotein</keyword>
<comment type="caution">
    <text evidence="26">The sequence shown here is derived from an EMBL/GenBank/DDBJ whole genome shotgun (WGS) entry which is preliminary data.</text>
</comment>
<dbReference type="Proteomes" id="UP001187192">
    <property type="component" value="Unassembled WGS sequence"/>
</dbReference>
<dbReference type="InterPro" id="IPR032675">
    <property type="entry name" value="LRR_dom_sf"/>
</dbReference>
<dbReference type="InterPro" id="IPR013210">
    <property type="entry name" value="LRR_N_plant-typ"/>
</dbReference>
<dbReference type="AlphaFoldDB" id="A0AA88AFU0"/>
<evidence type="ECO:0000256" key="6">
    <source>
        <dbReference type="ARBA" id="ARBA00022527"/>
    </source>
</evidence>
<dbReference type="GO" id="GO:0005886">
    <property type="term" value="C:plasma membrane"/>
    <property type="evidence" value="ECO:0007669"/>
    <property type="project" value="UniProtKB-SubCell"/>
</dbReference>
<evidence type="ECO:0000256" key="21">
    <source>
        <dbReference type="ARBA" id="ARBA00047899"/>
    </source>
</evidence>
<dbReference type="SUPFAM" id="SSF52058">
    <property type="entry name" value="L domain-like"/>
    <property type="match status" value="1"/>
</dbReference>
<evidence type="ECO:0000256" key="20">
    <source>
        <dbReference type="ARBA" id="ARBA00038043"/>
    </source>
</evidence>
<dbReference type="Pfam" id="PF00560">
    <property type="entry name" value="LRR_1"/>
    <property type="match status" value="4"/>
</dbReference>
<dbReference type="Pfam" id="PF23598">
    <property type="entry name" value="LRR_14"/>
    <property type="match status" value="1"/>
</dbReference>
<comment type="catalytic activity">
    <reaction evidence="22">
        <text>L-seryl-[protein] + ATP = O-phospho-L-seryl-[protein] + ADP + H(+)</text>
        <dbReference type="Rhea" id="RHEA:17989"/>
        <dbReference type="Rhea" id="RHEA-COMP:9863"/>
        <dbReference type="Rhea" id="RHEA-COMP:11604"/>
        <dbReference type="ChEBI" id="CHEBI:15378"/>
        <dbReference type="ChEBI" id="CHEBI:29999"/>
        <dbReference type="ChEBI" id="CHEBI:30616"/>
        <dbReference type="ChEBI" id="CHEBI:83421"/>
        <dbReference type="ChEBI" id="CHEBI:456216"/>
        <dbReference type="EC" id="2.7.11.1"/>
    </reaction>
</comment>
<dbReference type="InterPro" id="IPR000719">
    <property type="entry name" value="Prot_kinase_dom"/>
</dbReference>
<evidence type="ECO:0000256" key="8">
    <source>
        <dbReference type="ARBA" id="ARBA00022614"/>
    </source>
</evidence>
<dbReference type="Pfam" id="PF00069">
    <property type="entry name" value="Pkinase"/>
    <property type="match status" value="1"/>
</dbReference>
<dbReference type="PROSITE" id="PS51450">
    <property type="entry name" value="LRR"/>
    <property type="match status" value="1"/>
</dbReference>
<comment type="subcellular location">
    <subcellularLocation>
        <location evidence="2">Cell membrane</location>
        <topology evidence="2">Single-pass type I membrane protein</topology>
    </subcellularLocation>
    <subcellularLocation>
        <location evidence="1">Secreted</location>
        <location evidence="1">Cell wall</location>
    </subcellularLocation>
</comment>
<dbReference type="InterPro" id="IPR003591">
    <property type="entry name" value="Leu-rich_rpt_typical-subtyp"/>
</dbReference>
<dbReference type="FunFam" id="3.30.200.20:FF:000309">
    <property type="entry name" value="Leucine-rich repeat receptor protein kinase MSP1"/>
    <property type="match status" value="1"/>
</dbReference>
<keyword evidence="27" id="KW-1185">Reference proteome</keyword>
<dbReference type="GO" id="GO:0005524">
    <property type="term" value="F:ATP binding"/>
    <property type="evidence" value="ECO:0007669"/>
    <property type="project" value="UniProtKB-UniRule"/>
</dbReference>
<evidence type="ECO:0000256" key="24">
    <source>
        <dbReference type="SAM" id="Phobius"/>
    </source>
</evidence>
<keyword evidence="16 24" id="KW-1133">Transmembrane helix</keyword>
<dbReference type="Pfam" id="PF08263">
    <property type="entry name" value="LRRNT_2"/>
    <property type="match status" value="1"/>
</dbReference>
<evidence type="ECO:0000256" key="11">
    <source>
        <dbReference type="ARBA" id="ARBA00022729"/>
    </source>
</evidence>
<keyword evidence="5" id="KW-0134">Cell wall</keyword>
<dbReference type="PANTHER" id="PTHR48053">
    <property type="entry name" value="LEUCINE RICH REPEAT FAMILY PROTEIN, EXPRESSED"/>
    <property type="match status" value="1"/>
</dbReference>
<evidence type="ECO:0000256" key="15">
    <source>
        <dbReference type="ARBA" id="ARBA00022840"/>
    </source>
</evidence>
<evidence type="ECO:0000256" key="3">
    <source>
        <dbReference type="ARBA" id="ARBA00012513"/>
    </source>
</evidence>
<keyword evidence="6" id="KW-0723">Serine/threonine-protein kinase</keyword>
<gene>
    <name evidence="26" type="ORF">TIFTF001_024030</name>
</gene>
<evidence type="ECO:0000256" key="12">
    <source>
        <dbReference type="ARBA" id="ARBA00022737"/>
    </source>
</evidence>
<evidence type="ECO:0000313" key="27">
    <source>
        <dbReference type="Proteomes" id="UP001187192"/>
    </source>
</evidence>
<keyword evidence="9" id="KW-0808">Transferase</keyword>
<dbReference type="GO" id="GO:0004674">
    <property type="term" value="F:protein serine/threonine kinase activity"/>
    <property type="evidence" value="ECO:0007669"/>
    <property type="project" value="UniProtKB-KW"/>
</dbReference>
<dbReference type="PRINTS" id="PR00019">
    <property type="entry name" value="LEURICHRPT"/>
</dbReference>
<dbReference type="FunFam" id="1.10.510.10:FF:000445">
    <property type="entry name" value="MDIS1-interacting receptor like kinase 2"/>
    <property type="match status" value="1"/>
</dbReference>
<keyword evidence="17 24" id="KW-0472">Membrane</keyword>
<dbReference type="Gene3D" id="1.10.510.10">
    <property type="entry name" value="Transferase(Phosphotransferase) domain 1"/>
    <property type="match status" value="1"/>
</dbReference>
<comment type="similarity">
    <text evidence="20">Belongs to the polygalacturonase-inhibiting protein family.</text>
</comment>
<dbReference type="SUPFAM" id="SSF56112">
    <property type="entry name" value="Protein kinase-like (PK-like)"/>
    <property type="match status" value="1"/>
</dbReference>
<evidence type="ECO:0000256" key="19">
    <source>
        <dbReference type="ARBA" id="ARBA00023180"/>
    </source>
</evidence>
<dbReference type="InterPro" id="IPR001611">
    <property type="entry name" value="Leu-rich_rpt"/>
</dbReference>
<dbReference type="PANTHER" id="PTHR48053:SF168">
    <property type="entry name" value="LRR RECEPTOR-LIKE KINASE FAMILY PROTEIN"/>
    <property type="match status" value="1"/>
</dbReference>
<dbReference type="EMBL" id="BTGU01000054">
    <property type="protein sequence ID" value="GMN54899.1"/>
    <property type="molecule type" value="Genomic_DNA"/>
</dbReference>
<keyword evidence="13 23" id="KW-0547">Nucleotide-binding</keyword>
<dbReference type="EC" id="2.7.11.1" evidence="3"/>
<evidence type="ECO:0000256" key="5">
    <source>
        <dbReference type="ARBA" id="ARBA00022512"/>
    </source>
</evidence>
<dbReference type="PROSITE" id="PS00109">
    <property type="entry name" value="PROTEIN_KINASE_TYR"/>
    <property type="match status" value="1"/>
</dbReference>
<keyword evidence="15 23" id="KW-0067">ATP-binding</keyword>
<keyword evidence="19" id="KW-0325">Glycoprotein</keyword>
<keyword evidence="18" id="KW-0675">Receptor</keyword>
<keyword evidence="11" id="KW-0732">Signal</keyword>
<dbReference type="PROSITE" id="PS00107">
    <property type="entry name" value="PROTEIN_KINASE_ATP"/>
    <property type="match status" value="1"/>
</dbReference>
<accession>A0AA88AFU0</accession>
<evidence type="ECO:0000256" key="14">
    <source>
        <dbReference type="ARBA" id="ARBA00022777"/>
    </source>
</evidence>
<keyword evidence="10 24" id="KW-0812">Transmembrane</keyword>
<evidence type="ECO:0000256" key="18">
    <source>
        <dbReference type="ARBA" id="ARBA00023170"/>
    </source>
</evidence>
<evidence type="ECO:0000256" key="1">
    <source>
        <dbReference type="ARBA" id="ARBA00004191"/>
    </source>
</evidence>
<comment type="catalytic activity">
    <reaction evidence="21">
        <text>L-threonyl-[protein] + ATP = O-phospho-L-threonyl-[protein] + ADP + H(+)</text>
        <dbReference type="Rhea" id="RHEA:46608"/>
        <dbReference type="Rhea" id="RHEA-COMP:11060"/>
        <dbReference type="Rhea" id="RHEA-COMP:11605"/>
        <dbReference type="ChEBI" id="CHEBI:15378"/>
        <dbReference type="ChEBI" id="CHEBI:30013"/>
        <dbReference type="ChEBI" id="CHEBI:30616"/>
        <dbReference type="ChEBI" id="CHEBI:61977"/>
        <dbReference type="ChEBI" id="CHEBI:456216"/>
        <dbReference type="EC" id="2.7.11.1"/>
    </reaction>
</comment>
<evidence type="ECO:0000256" key="9">
    <source>
        <dbReference type="ARBA" id="ARBA00022679"/>
    </source>
</evidence>
<dbReference type="Gene3D" id="3.30.200.20">
    <property type="entry name" value="Phosphorylase Kinase, domain 1"/>
    <property type="match status" value="1"/>
</dbReference>
<dbReference type="InterPro" id="IPR051716">
    <property type="entry name" value="Plant_RL_S/T_kinase"/>
</dbReference>
<dbReference type="InterPro" id="IPR017441">
    <property type="entry name" value="Protein_kinase_ATP_BS"/>
</dbReference>
<feature type="binding site" evidence="23">
    <location>
        <position position="724"/>
    </location>
    <ligand>
        <name>ATP</name>
        <dbReference type="ChEBI" id="CHEBI:30616"/>
    </ligand>
</feature>
<feature type="domain" description="Protein kinase" evidence="25">
    <location>
        <begin position="695"/>
        <end position="974"/>
    </location>
</feature>
<dbReference type="Gene3D" id="3.80.10.10">
    <property type="entry name" value="Ribonuclease Inhibitor"/>
    <property type="match status" value="2"/>
</dbReference>
<evidence type="ECO:0000256" key="13">
    <source>
        <dbReference type="ARBA" id="ARBA00022741"/>
    </source>
</evidence>
<dbReference type="FunFam" id="3.80.10.10:FF:000400">
    <property type="entry name" value="Nuclear pore complex protein NUP107"/>
    <property type="match status" value="1"/>
</dbReference>
<evidence type="ECO:0000313" key="26">
    <source>
        <dbReference type="EMBL" id="GMN54899.1"/>
    </source>
</evidence>
<dbReference type="InterPro" id="IPR011009">
    <property type="entry name" value="Kinase-like_dom_sf"/>
</dbReference>
<evidence type="ECO:0000256" key="23">
    <source>
        <dbReference type="PROSITE-ProRule" id="PRU10141"/>
    </source>
</evidence>
<evidence type="ECO:0000256" key="2">
    <source>
        <dbReference type="ARBA" id="ARBA00004251"/>
    </source>
</evidence>
<evidence type="ECO:0000256" key="16">
    <source>
        <dbReference type="ARBA" id="ARBA00022989"/>
    </source>
</evidence>
<dbReference type="PROSITE" id="PS50011">
    <property type="entry name" value="PROTEIN_KINASE_DOM"/>
    <property type="match status" value="1"/>
</dbReference>
<keyword evidence="14" id="KW-0418">Kinase</keyword>
<evidence type="ECO:0000256" key="22">
    <source>
        <dbReference type="ARBA" id="ARBA00048679"/>
    </source>
</evidence>
<evidence type="ECO:0000256" key="17">
    <source>
        <dbReference type="ARBA" id="ARBA00023136"/>
    </source>
</evidence>
<dbReference type="FunFam" id="3.80.10.10:FF:000416">
    <property type="entry name" value="Probable leucine-rich repeat receptor-like protein kinase At5g63930"/>
    <property type="match status" value="1"/>
</dbReference>
<protein>
    <recommendedName>
        <fullName evidence="3">non-specific serine/threonine protein kinase</fullName>
        <ecNumber evidence="3">2.7.11.1</ecNumber>
    </recommendedName>
</protein>
<dbReference type="SMART" id="SM00369">
    <property type="entry name" value="LRR_TYP"/>
    <property type="match status" value="9"/>
</dbReference>
<keyword evidence="12" id="KW-0677">Repeat</keyword>
<dbReference type="FunFam" id="3.80.10.10:FF:000177">
    <property type="entry name" value="Leucine-rich repeat receptor-like serine/threonine-protein kinase At1g17230"/>
    <property type="match status" value="1"/>
</dbReference>
<dbReference type="InterPro" id="IPR008266">
    <property type="entry name" value="Tyr_kinase_AS"/>
</dbReference>
<evidence type="ECO:0000259" key="25">
    <source>
        <dbReference type="PROSITE" id="PS50011"/>
    </source>
</evidence>
<dbReference type="InterPro" id="IPR055414">
    <property type="entry name" value="LRR_R13L4/SHOC2-like"/>
</dbReference>
<evidence type="ECO:0000256" key="7">
    <source>
        <dbReference type="ARBA" id="ARBA00022553"/>
    </source>
</evidence>
<keyword evidence="4" id="KW-1003">Cell membrane</keyword>
<dbReference type="SUPFAM" id="SSF52047">
    <property type="entry name" value="RNI-like"/>
    <property type="match status" value="1"/>
</dbReference>
<organism evidence="26 27">
    <name type="scientific">Ficus carica</name>
    <name type="common">Common fig</name>
    <dbReference type="NCBI Taxonomy" id="3494"/>
    <lineage>
        <taxon>Eukaryota</taxon>
        <taxon>Viridiplantae</taxon>
        <taxon>Streptophyta</taxon>
        <taxon>Embryophyta</taxon>
        <taxon>Tracheophyta</taxon>
        <taxon>Spermatophyta</taxon>
        <taxon>Magnoliopsida</taxon>
        <taxon>eudicotyledons</taxon>
        <taxon>Gunneridae</taxon>
        <taxon>Pentapetalae</taxon>
        <taxon>rosids</taxon>
        <taxon>fabids</taxon>
        <taxon>Rosales</taxon>
        <taxon>Moraceae</taxon>
        <taxon>Ficeae</taxon>
        <taxon>Ficus</taxon>
    </lineage>
</organism>
<keyword evidence="5" id="KW-0964">Secreted</keyword>
<proteinExistence type="inferred from homology"/>
<sequence>MIMASRVEKPCLCYTFSLEIITIKIFLLWVCTSKVGALATSVSDESAGGEEAEALMTWKTNLDNRSQSLLSSWAGNNPCNWDGIACDNFSTIRHVNLTGLGLRGTISSFSFSSFPGLLALNLGNNSLYGAIPPSISNLSSLIHLNLSANQLFGRIPSEIGLLTRLQTLYLDKNGLNESIPREIGMLSNLTVLSLLNNKLSGQIPEEIGMLKSIRVLELSNNGLTGSIPSSIGNLANLTKLAFVSNYLSGPIPSSIGNLTKLTELYLMHNVLSGAIPPEVGKLKYLSLVGLVGNDLNGSIPLEMNNLTYLRYLLLSNNRLSGDLPDNVCNGMLLETLTAHDNYLTGPIPKSLRNCTSLVRVRLERNQLQGNISEQFGMYPHLDYIDLSYNNLYGELSHKWGQSQSLQSLKISNNRISGEIPSQLGEAVQLHVLDLSSNRLVGAIPKELGKLMSLFDLNLAGNKLIGSVPQEVGMLSNLVHLNLAANNLSGTIPDLVGGLKMLSLNLSKNEFSADIPTTIGTIKSLQVLDLSHNLLTGEIPPQLGELRSLEVLNLSHNELSGSIPSRFDEMVSLTAVDMSSNHLEGPIPDNKAFYRFGTFGDNKGLCGNATGLELCPSTKRGGEKGIDSVILVIVIVLGPLFLLLVVGVILYFLRARNILRKKLNMGRQSPNDNLFVIWSYDGKMAYNNIIKATENFHPKHCVGEGGHASVYKAELQTGQVVAVKKLDTLEDARVAELKAFESEIRALTEIRHRNIVKLYGYCWSPHHSFLVYEFLEGGSLENMLRNDKAAIEFRWNERLKLVKSVADALSYMHHDCSLPIVHRDVSSKNILLDSDYEANVSDFGTARLLKPSSSSWTSFAGTLGYTAPELAYTLEVTEKCDVYSFGVVSLEVIMGKHPGDLISFLSSLSPSVPQTGHNLLLKDVLDQRISSPIDQFAEEVVFVAKLAFGCLRIDPHSRPTMRQVSQDLSARRPHLPKMFDRITLNEVIYSA</sequence>
<keyword evidence="8" id="KW-0433">Leucine-rich repeat</keyword>
<name>A0AA88AFU0_FICCA</name>